<organism evidence="1 2">
    <name type="scientific">Pseudooceanicola sediminis</name>
    <dbReference type="NCBI Taxonomy" id="2211117"/>
    <lineage>
        <taxon>Bacteria</taxon>
        <taxon>Pseudomonadati</taxon>
        <taxon>Pseudomonadota</taxon>
        <taxon>Alphaproteobacteria</taxon>
        <taxon>Rhodobacterales</taxon>
        <taxon>Paracoccaceae</taxon>
        <taxon>Pseudooceanicola</taxon>
    </lineage>
</organism>
<keyword evidence="2" id="KW-1185">Reference proteome</keyword>
<evidence type="ECO:0000313" key="1">
    <source>
        <dbReference type="EMBL" id="RII37283.1"/>
    </source>
</evidence>
<dbReference type="RefSeq" id="WP_119400563.1">
    <property type="nucleotide sequence ID" value="NZ_QWJJ01000019.1"/>
</dbReference>
<sequence>MRTRLFGFASAILLFAGCAVPTTSNNKGETGFIQKLPDGVVAIAAPYQNLSTVRVLPEDGCYWYLHVGPVENTLLPLRTTDGRPICTASSSG</sequence>
<dbReference type="Proteomes" id="UP000265848">
    <property type="component" value="Unassembled WGS sequence"/>
</dbReference>
<accession>A0A399IVU9</accession>
<dbReference type="EMBL" id="QWJJ01000019">
    <property type="protein sequence ID" value="RII37283.1"/>
    <property type="molecule type" value="Genomic_DNA"/>
</dbReference>
<evidence type="ECO:0008006" key="3">
    <source>
        <dbReference type="Google" id="ProtNLM"/>
    </source>
</evidence>
<dbReference type="PROSITE" id="PS51257">
    <property type="entry name" value="PROKAR_LIPOPROTEIN"/>
    <property type="match status" value="1"/>
</dbReference>
<dbReference type="AlphaFoldDB" id="A0A399IVU9"/>
<protein>
    <recommendedName>
        <fullName evidence="3">Lipoprotein</fullName>
    </recommendedName>
</protein>
<evidence type="ECO:0000313" key="2">
    <source>
        <dbReference type="Proteomes" id="UP000265848"/>
    </source>
</evidence>
<gene>
    <name evidence="1" type="ORF">DL237_18110</name>
</gene>
<proteinExistence type="predicted"/>
<dbReference type="OrthoDB" id="7659063at2"/>
<name>A0A399IVU9_9RHOB</name>
<reference evidence="1 2" key="1">
    <citation type="submission" date="2018-08" db="EMBL/GenBank/DDBJ databases">
        <title>Pseudooceanicola sediminis CY03 in the family Rhodobacteracea.</title>
        <authorList>
            <person name="Zhang Y.-J."/>
        </authorList>
    </citation>
    <scope>NUCLEOTIDE SEQUENCE [LARGE SCALE GENOMIC DNA]</scope>
    <source>
        <strain evidence="1 2">CY03</strain>
    </source>
</reference>
<comment type="caution">
    <text evidence="1">The sequence shown here is derived from an EMBL/GenBank/DDBJ whole genome shotgun (WGS) entry which is preliminary data.</text>
</comment>